<dbReference type="InterPro" id="IPR011989">
    <property type="entry name" value="ARM-like"/>
</dbReference>
<evidence type="ECO:0000313" key="6">
    <source>
        <dbReference type="EMBL" id="CEM53736.1"/>
    </source>
</evidence>
<accession>A0A0G4I9A1</accession>
<dbReference type="InterPro" id="IPR022577">
    <property type="entry name" value="TBCD_C"/>
</dbReference>
<dbReference type="SUPFAM" id="SSF48371">
    <property type="entry name" value="ARM repeat"/>
    <property type="match status" value="1"/>
</dbReference>
<feature type="region of interest" description="Disordered" evidence="2">
    <location>
        <begin position="1572"/>
        <end position="1592"/>
    </location>
</feature>
<dbReference type="GO" id="GO:0007021">
    <property type="term" value="P:tubulin complex assembly"/>
    <property type="evidence" value="ECO:0007669"/>
    <property type="project" value="InterPro"/>
</dbReference>
<feature type="region of interest" description="Disordered" evidence="2">
    <location>
        <begin position="1345"/>
        <end position="1381"/>
    </location>
</feature>
<feature type="region of interest" description="Disordered" evidence="2">
    <location>
        <begin position="1473"/>
        <end position="1497"/>
    </location>
</feature>
<feature type="compositionally biased region" description="Basic and acidic residues" evidence="2">
    <location>
        <begin position="1097"/>
        <end position="1113"/>
    </location>
</feature>
<dbReference type="PhylomeDB" id="A0A0G4I9A1"/>
<feature type="domain" description="Tubulin-folding cofactor D C-terminal" evidence="4">
    <location>
        <begin position="1236"/>
        <end position="1292"/>
    </location>
</feature>
<keyword evidence="3" id="KW-0472">Membrane</keyword>
<dbReference type="Pfam" id="PF23579">
    <property type="entry name" value="ARM_TBCD"/>
    <property type="match status" value="1"/>
</dbReference>
<dbReference type="InterPro" id="IPR033162">
    <property type="entry name" value="TBCD"/>
</dbReference>
<feature type="compositionally biased region" description="Polar residues" evidence="2">
    <location>
        <begin position="1122"/>
        <end position="1131"/>
    </location>
</feature>
<evidence type="ECO:0000259" key="5">
    <source>
        <dbReference type="Pfam" id="PF25767"/>
    </source>
</evidence>
<feature type="domain" description="Tubulin-folding cofactor D ARM repeats" evidence="5">
    <location>
        <begin position="325"/>
        <end position="580"/>
    </location>
</feature>
<keyword evidence="3" id="KW-0812">Transmembrane</keyword>
<keyword evidence="3" id="KW-1133">Transmembrane helix</keyword>
<organism evidence="6">
    <name type="scientific">Chromera velia CCMP2878</name>
    <dbReference type="NCBI Taxonomy" id="1169474"/>
    <lineage>
        <taxon>Eukaryota</taxon>
        <taxon>Sar</taxon>
        <taxon>Alveolata</taxon>
        <taxon>Colpodellida</taxon>
        <taxon>Chromeraceae</taxon>
        <taxon>Chromera</taxon>
    </lineage>
</organism>
<feature type="region of interest" description="Disordered" evidence="2">
    <location>
        <begin position="1"/>
        <end position="28"/>
    </location>
</feature>
<dbReference type="GO" id="GO:0007023">
    <property type="term" value="P:post-chaperonin tubulin folding pathway"/>
    <property type="evidence" value="ECO:0007669"/>
    <property type="project" value="InterPro"/>
</dbReference>
<dbReference type="Pfam" id="PF12612">
    <property type="entry name" value="TFCD_C"/>
    <property type="match status" value="1"/>
</dbReference>
<feature type="transmembrane region" description="Helical" evidence="3">
    <location>
        <begin position="161"/>
        <end position="180"/>
    </location>
</feature>
<feature type="compositionally biased region" description="Basic and acidic residues" evidence="2">
    <location>
        <begin position="1477"/>
        <end position="1496"/>
    </location>
</feature>
<evidence type="ECO:0000256" key="3">
    <source>
        <dbReference type="SAM" id="Phobius"/>
    </source>
</evidence>
<dbReference type="GO" id="GO:0048487">
    <property type="term" value="F:beta-tubulin binding"/>
    <property type="evidence" value="ECO:0007669"/>
    <property type="project" value="InterPro"/>
</dbReference>
<evidence type="ECO:0000256" key="1">
    <source>
        <dbReference type="ARBA" id="ARBA00023186"/>
    </source>
</evidence>
<feature type="compositionally biased region" description="Basic and acidic residues" evidence="2">
    <location>
        <begin position="1192"/>
        <end position="1201"/>
    </location>
</feature>
<evidence type="ECO:0000256" key="2">
    <source>
        <dbReference type="SAM" id="MobiDB-lite"/>
    </source>
</evidence>
<dbReference type="Gene3D" id="1.25.10.10">
    <property type="entry name" value="Leucine-rich Repeat Variant"/>
    <property type="match status" value="2"/>
</dbReference>
<dbReference type="GO" id="GO:0005096">
    <property type="term" value="F:GTPase activator activity"/>
    <property type="evidence" value="ECO:0007669"/>
    <property type="project" value="InterPro"/>
</dbReference>
<proteinExistence type="predicted"/>
<dbReference type="InterPro" id="IPR016024">
    <property type="entry name" value="ARM-type_fold"/>
</dbReference>
<protein>
    <submittedName>
        <fullName evidence="6">Uncharacterized protein</fullName>
    </submittedName>
</protein>
<feature type="region of interest" description="Disordered" evidence="2">
    <location>
        <begin position="375"/>
        <end position="403"/>
    </location>
</feature>
<dbReference type="PANTHER" id="PTHR12658">
    <property type="entry name" value="BETA-TUBULIN COFACTOR D"/>
    <property type="match status" value="1"/>
</dbReference>
<evidence type="ECO:0000259" key="4">
    <source>
        <dbReference type="Pfam" id="PF12612"/>
    </source>
</evidence>
<dbReference type="InterPro" id="IPR058033">
    <property type="entry name" value="ARM_TBCD_2nd"/>
</dbReference>
<reference evidence="6" key="1">
    <citation type="submission" date="2014-11" db="EMBL/GenBank/DDBJ databases">
        <authorList>
            <person name="Otto D Thomas"/>
            <person name="Naeem Raeece"/>
        </authorList>
    </citation>
    <scope>NUCLEOTIDE SEQUENCE</scope>
</reference>
<feature type="compositionally biased region" description="Basic and acidic residues" evidence="2">
    <location>
        <begin position="1132"/>
        <end position="1161"/>
    </location>
</feature>
<sequence>MNVDDTIIQKGNEWAAAGPDRSKASHTRSHFKEATEVSSLIKDVCEKFQQVSVSEARAKCETAVQILMEYQEQPGLLDRHMDDLVSPMMNRLSACARTDPSLTSFEPHVHFIGSLAYTLAIIRGPKALMKHFPHQAEDLEFVLSCLETMDEQNFKSWHTRYVLLLWLALLMLVPFDFFALDSHAKAGGALRAEGDGEGGQVAGPPALMVRTVELARRHLADSGRLRDAACALIAKLFTRPDVHRSGLPSQFFARCADAAVDVARGADTGGGGDGRTVSIYTGCLSATNEILKVASRDEMRMHLPVIYDFAVSDSALPVGLPRSALLRKLRVNCAGRMALGLLPLRLASWRYQRGSRRLMDNLEAAAAVAAAAATKETETGKEKDWAVKEGGAAGGDGEDDEEEEDVYAEVDEAVDVLLGALRDQSTVVRWAAAKALGRIGSRLPRRMGGELVGTALECLNFREQEGAWHGGCLAVGELVRRGLVLPDQLAEVVSHVRLALEFDVRRGSHNSGAGVRDAGCFVCWALARAYKPSDLKMFMEDLSHSLIQTALFDREVNCRRAAAAALQELVGRQGTVPLGIDLVTAADFFSLGPRANAFLQVAPKIAALGPYTQGLLVCLSHRKLSHGDKNVRLLAAASLRLLAPFDSEHAQKHILQQLLPKCTDAQLEVRHGAVMGVAALVDALGASVEEQTQTSVRNLIPSIEKARLYRGKGGEVMREAVCRLIESLAQAPDWTFKEGTARRYLQTVEEGLRYFVEEVQAAACDALRALSSRMTAEQGDACWAKFEAALTDPSEHLAARRGLLLAVGALPAVTLTRKLPEVAVLLSKEIRGCLASSVEQRDPQARRNAVVALTAVLSVVREGVDRGEVSAEEWNEAVLRWAAPGFLAGMGDYEADRRGDTGSWVRDVSMEACVFVLENLPPTPTLLSAPDAEGERKGEGEGGNPMKKFFEVFVGGVLQIAVEKLDRSRARACFLLQRLLTPVCESSDPPFRALWIYNRVFYQLPYGADRRSMAPRGLAALGALGGRGVGVGGGASTHQEKEKGFRNGFGRVALCLPSSFSSSASIWTNVVRSVERLAQSVGTSILSAAAEEELEEQERGEGQEWVEREREKEDQDEGMPKTNINGLTQEPQHADEKNSRSFAERVDSPSELKQRREKEKNGIVVRPLANCPSSASSTAETQQVSSLSAGFEDVKGGRETETVTETGPAGVEGGTVERLGTISGPLLNALSVFLIPWTKTEMTFPALLPLLKHKEFCRKMLFGGALAAGSLTESVSRTASSALSDFFRMASADEAKSAGGTLGGVGDKVRGEFWGLLRESLTTAASGRLRSSLECLPAGLRGAVQKSMPTDSVKDRTRGNTAGEAEGKTEGHSPVPSAPPPALEIPSLVQSLKREKGQQGGAETALGSRVVTPLLKTLKDLLESNHMRISLPSAWALLALLWAHTGKSGDVAKVKAGMAVLGAVMSHEICPAAGEEGEGKGANEDSEEGGYRKQQSEEAALGGISEFRRACFGFFLSLLGHRFPRVREKAADEIQIVCLSLDEETAEGLLDKSNRVGSGGGTEGQMETFQGKEEGGVSMPTSSPAETMEMGPGERLDSLSQLLSCTPWVSADASVLEESCREAFALAAIPEPPWLSLTTGGDGGGESGMKGGKLIFCLDPAFSFATCKEGAEMGGAAAKGGGTGGYADLVKELHY</sequence>
<feature type="compositionally biased region" description="Polar residues" evidence="2">
    <location>
        <begin position="1171"/>
        <end position="1188"/>
    </location>
</feature>
<dbReference type="PANTHER" id="PTHR12658:SF0">
    <property type="entry name" value="TUBULIN-SPECIFIC CHAPERONE D"/>
    <property type="match status" value="1"/>
</dbReference>
<dbReference type="GO" id="GO:0000226">
    <property type="term" value="P:microtubule cytoskeleton organization"/>
    <property type="evidence" value="ECO:0007669"/>
    <property type="project" value="TreeGrafter"/>
</dbReference>
<name>A0A0G4I9A1_9ALVE</name>
<dbReference type="VEuPathDB" id="CryptoDB:Cvel_2040"/>
<dbReference type="Pfam" id="PF25767">
    <property type="entry name" value="ARM_TBCD_2nd"/>
    <property type="match status" value="1"/>
</dbReference>
<feature type="region of interest" description="Disordered" evidence="2">
    <location>
        <begin position="1089"/>
        <end position="1211"/>
    </location>
</feature>
<keyword evidence="1" id="KW-0143">Chaperone</keyword>
<feature type="compositionally biased region" description="Basic and acidic residues" evidence="2">
    <location>
        <begin position="375"/>
        <end position="387"/>
    </location>
</feature>
<dbReference type="EMBL" id="CDMZ01005721">
    <property type="protein sequence ID" value="CEM53736.1"/>
    <property type="molecule type" value="Genomic_DNA"/>
</dbReference>
<gene>
    <name evidence="6" type="ORF">Cvel_2040</name>
</gene>